<proteinExistence type="predicted"/>
<accession>A0A6C0IA59</accession>
<sequence length="143" mass="15151">MGLKNNSSLTFTKKLHKILFLKFLKFLKILILIAVSQATHTGHNAEYVIVDGIDVKRLGCLTTTVQELKLGVVDTGEVAGARWLVLLRAESEGVHCNGIGNTGGTETSVAIPDLVTGEVLEVAVGETISSVKSDLALSLHKGG</sequence>
<reference evidence="1" key="1">
    <citation type="journal article" date="2020" name="Nature">
        <title>Giant virus diversity and host interactions through global metagenomics.</title>
        <authorList>
            <person name="Schulz F."/>
            <person name="Roux S."/>
            <person name="Paez-Espino D."/>
            <person name="Jungbluth S."/>
            <person name="Walsh D.A."/>
            <person name="Denef V.J."/>
            <person name="McMahon K.D."/>
            <person name="Konstantinidis K.T."/>
            <person name="Eloe-Fadrosh E.A."/>
            <person name="Kyrpides N.C."/>
            <person name="Woyke T."/>
        </authorList>
    </citation>
    <scope>NUCLEOTIDE SEQUENCE</scope>
    <source>
        <strain evidence="1">GVMAG-M-3300023184-53</strain>
    </source>
</reference>
<evidence type="ECO:0000313" key="1">
    <source>
        <dbReference type="EMBL" id="QHT89226.1"/>
    </source>
</evidence>
<organism evidence="1">
    <name type="scientific">viral metagenome</name>
    <dbReference type="NCBI Taxonomy" id="1070528"/>
    <lineage>
        <taxon>unclassified sequences</taxon>
        <taxon>metagenomes</taxon>
        <taxon>organismal metagenomes</taxon>
    </lineage>
</organism>
<name>A0A6C0IA59_9ZZZZ</name>
<dbReference type="EMBL" id="MN740137">
    <property type="protein sequence ID" value="QHT89226.1"/>
    <property type="molecule type" value="Genomic_DNA"/>
</dbReference>
<protein>
    <submittedName>
        <fullName evidence="1">Uncharacterized protein</fullName>
    </submittedName>
</protein>
<dbReference type="AlphaFoldDB" id="A0A6C0IA59"/>